<dbReference type="Proteomes" id="UP000758603">
    <property type="component" value="Unassembled WGS sequence"/>
</dbReference>
<comment type="caution">
    <text evidence="3">The sequence shown here is derived from an EMBL/GenBank/DDBJ whole genome shotgun (WGS) entry which is preliminary data.</text>
</comment>
<dbReference type="Pfam" id="PF08550">
    <property type="entry name" value="GATA_AreA"/>
    <property type="match status" value="1"/>
</dbReference>
<dbReference type="OrthoDB" id="5563539at2759"/>
<organism evidence="3 4">
    <name type="scientific">Truncatella angustata</name>
    <dbReference type="NCBI Taxonomy" id="152316"/>
    <lineage>
        <taxon>Eukaryota</taxon>
        <taxon>Fungi</taxon>
        <taxon>Dikarya</taxon>
        <taxon>Ascomycota</taxon>
        <taxon>Pezizomycotina</taxon>
        <taxon>Sordariomycetes</taxon>
        <taxon>Xylariomycetidae</taxon>
        <taxon>Amphisphaeriales</taxon>
        <taxon>Sporocadaceae</taxon>
        <taxon>Truncatella</taxon>
    </lineage>
</organism>
<reference evidence="3" key="1">
    <citation type="journal article" date="2021" name="Nat. Commun.">
        <title>Genetic determinants of endophytism in the Arabidopsis root mycobiome.</title>
        <authorList>
            <person name="Mesny F."/>
            <person name="Miyauchi S."/>
            <person name="Thiergart T."/>
            <person name="Pickel B."/>
            <person name="Atanasova L."/>
            <person name="Karlsson M."/>
            <person name="Huettel B."/>
            <person name="Barry K.W."/>
            <person name="Haridas S."/>
            <person name="Chen C."/>
            <person name="Bauer D."/>
            <person name="Andreopoulos W."/>
            <person name="Pangilinan J."/>
            <person name="LaButti K."/>
            <person name="Riley R."/>
            <person name="Lipzen A."/>
            <person name="Clum A."/>
            <person name="Drula E."/>
            <person name="Henrissat B."/>
            <person name="Kohler A."/>
            <person name="Grigoriev I.V."/>
            <person name="Martin F.M."/>
            <person name="Hacquard S."/>
        </authorList>
    </citation>
    <scope>NUCLEOTIDE SEQUENCE</scope>
    <source>
        <strain evidence="3">MPI-SDFR-AT-0073</strain>
    </source>
</reference>
<feature type="domain" description="Nitrogen regulatory protein areA GATA-like" evidence="2">
    <location>
        <begin position="103"/>
        <end position="130"/>
    </location>
</feature>
<keyword evidence="4" id="KW-1185">Reference proteome</keyword>
<dbReference type="PANTHER" id="PTHR28051">
    <property type="entry name" value="PROTEIN MTL1-RELATED"/>
    <property type="match status" value="1"/>
</dbReference>
<dbReference type="GeneID" id="70123850"/>
<feature type="compositionally biased region" description="Pro residues" evidence="1">
    <location>
        <begin position="27"/>
        <end position="37"/>
    </location>
</feature>
<evidence type="ECO:0000259" key="2">
    <source>
        <dbReference type="Pfam" id="PF08550"/>
    </source>
</evidence>
<dbReference type="GO" id="GO:0005773">
    <property type="term" value="C:vacuole"/>
    <property type="evidence" value="ECO:0007669"/>
    <property type="project" value="GOC"/>
</dbReference>
<dbReference type="GO" id="GO:0042149">
    <property type="term" value="P:cellular response to glucose starvation"/>
    <property type="evidence" value="ECO:0007669"/>
    <property type="project" value="TreeGrafter"/>
</dbReference>
<evidence type="ECO:0000313" key="3">
    <source>
        <dbReference type="EMBL" id="KAH6645725.1"/>
    </source>
</evidence>
<dbReference type="PANTHER" id="PTHR28051:SF1">
    <property type="entry name" value="PROTEIN MTL1-RELATED"/>
    <property type="match status" value="1"/>
</dbReference>
<dbReference type="InterPro" id="IPR052292">
    <property type="entry name" value="Glucose_repression_reg"/>
</dbReference>
<evidence type="ECO:0000313" key="4">
    <source>
        <dbReference type="Proteomes" id="UP000758603"/>
    </source>
</evidence>
<dbReference type="EMBL" id="JAGPXC010000011">
    <property type="protein sequence ID" value="KAH6645725.1"/>
    <property type="molecule type" value="Genomic_DNA"/>
</dbReference>
<dbReference type="InterPro" id="IPR013860">
    <property type="entry name" value="AreA_GATA"/>
</dbReference>
<gene>
    <name evidence="3" type="ORF">BKA67DRAFT_123937</name>
</gene>
<sequence>MANEKLAEVQGMAVFLSPDDNTSFSPLPSPQSHPPPNLSYERSSEHSHNLVAASDPVTLVTNSTLEISEINKRAGDDTLVQRHPSNHVDYLSHDWVEEDIWSSWRYLVSNRGECSNAQRLENASWRAWTKTKCNLKTVSPETINWLRDCDVTWLYGPLQQCRPTSLSRSMGRTNSTSPMTNVSIVNKSNLRKMSIAETLRLESRSLSSVLKQATKDTQPQHLDRRGRVTRLIVQTQVARERALGMPSKSTSEIETHIPKVKCVQFDERVEQCIAMDSSVGVDKEEREHEYRSNVDDSDSGEGAVMMKIMRSRRKSVRAKPKPKPETYVAKKTIMVLPSTTLKYDGGTPHPSQTAMEYDADHFICSIFSPSSPLEVLRRPTQSHYSPIRDDESPHINEKRVLCQS</sequence>
<protein>
    <recommendedName>
        <fullName evidence="2">Nitrogen regulatory protein areA GATA-like domain-containing protein</fullName>
    </recommendedName>
</protein>
<accession>A0A9P8UC47</accession>
<proteinExistence type="predicted"/>
<dbReference type="GO" id="GO:0007039">
    <property type="term" value="P:protein catabolic process in the vacuole"/>
    <property type="evidence" value="ECO:0007669"/>
    <property type="project" value="TreeGrafter"/>
</dbReference>
<name>A0A9P8UC47_9PEZI</name>
<feature type="compositionally biased region" description="Basic and acidic residues" evidence="1">
    <location>
        <begin position="386"/>
        <end position="404"/>
    </location>
</feature>
<dbReference type="RefSeq" id="XP_045952239.1">
    <property type="nucleotide sequence ID" value="XM_046094957.1"/>
</dbReference>
<feature type="region of interest" description="Disordered" evidence="1">
    <location>
        <begin position="17"/>
        <end position="47"/>
    </location>
</feature>
<feature type="region of interest" description="Disordered" evidence="1">
    <location>
        <begin position="377"/>
        <end position="404"/>
    </location>
</feature>
<evidence type="ECO:0000256" key="1">
    <source>
        <dbReference type="SAM" id="MobiDB-lite"/>
    </source>
</evidence>
<dbReference type="AlphaFoldDB" id="A0A9P8UC47"/>